<evidence type="ECO:0000256" key="3">
    <source>
        <dbReference type="ARBA" id="ARBA00022475"/>
    </source>
</evidence>
<dbReference type="InterPro" id="IPR036770">
    <property type="entry name" value="Ankyrin_rpt-contain_sf"/>
</dbReference>
<evidence type="ECO:0000313" key="16">
    <source>
        <dbReference type="EMBL" id="GLI65654.1"/>
    </source>
</evidence>
<comment type="subcellular location">
    <subcellularLocation>
        <location evidence="1">Cell membrane</location>
        <topology evidence="1">Multi-pass membrane protein</topology>
    </subcellularLocation>
</comment>
<evidence type="ECO:0000256" key="14">
    <source>
        <dbReference type="SAM" id="Phobius"/>
    </source>
</evidence>
<name>A0ABQ5S791_9CHLO</name>
<evidence type="ECO:0000256" key="9">
    <source>
        <dbReference type="ARBA" id="ARBA00023065"/>
    </source>
</evidence>
<evidence type="ECO:0000256" key="6">
    <source>
        <dbReference type="ARBA" id="ARBA00022737"/>
    </source>
</evidence>
<dbReference type="PROSITE" id="PS50297">
    <property type="entry name" value="ANK_REP_REGION"/>
    <property type="match status" value="1"/>
</dbReference>
<sequence length="640" mass="72271">MAKVAPRKEQPSTEVEDIEEAPAPALANGFADHMREQLLMACETGDVDLLTQFLEKAEREKVLSVRDSQTWPLLAIAASRGHQELVVRLLNFGCPVDIQDEYGSTPLYRAVGFRQNPIVKLLLARDANIRHVNKDGNNIIHNSAYVCNDFATIQALKAGVDPTQPNAVERISLLDMVEKQPHLALMYFDSKVKPLSNYVQYSKMLYDFTGLDYKDSQGLMDSPMETMINLPASNFLLSHMLVKQYLQWQWRLYGRRNFIGNLVQQVALLVLVTYIAITSLYKWLRSDGEVYEYCPCSSGADFMLDVVRAAAELLLLPLCGYAIMKEVQEYRKSGNTQVRVRGAGLVSRLLRLLFRADIDIHQTRAAVVAVPRYLLDIWNLLDLGSLLLLVALASIRVAAIVRHTRILSPRAESYVLAVLLIGVWVKLLALAGVFRSTGPLLRVLRRMFINVIEFSGLYLLFYISVSLALFLILALATDLEDDPYGTMLGSFMGTFQITLAAADYTVYEKDAFATVLYFFWTILSTLLLLSLLIAMLSYDFQVGVEVAEREWLVVFGGYLLKTQRLLGDAVVQRLKVDDLQRCHEMGGFQTPLGEAKTNLPAMHTAIPAKLFVVWEDTTTWPPDFRQKMERGFSYDDEDFI</sequence>
<keyword evidence="6" id="KW-0677">Repeat</keyword>
<keyword evidence="7" id="KW-0106">Calcium</keyword>
<evidence type="ECO:0000256" key="5">
    <source>
        <dbReference type="ARBA" id="ARBA00022692"/>
    </source>
</evidence>
<evidence type="ECO:0000256" key="10">
    <source>
        <dbReference type="ARBA" id="ARBA00023136"/>
    </source>
</evidence>
<organism evidence="16 17">
    <name type="scientific">Volvox africanus</name>
    <dbReference type="NCBI Taxonomy" id="51714"/>
    <lineage>
        <taxon>Eukaryota</taxon>
        <taxon>Viridiplantae</taxon>
        <taxon>Chlorophyta</taxon>
        <taxon>core chlorophytes</taxon>
        <taxon>Chlorophyceae</taxon>
        <taxon>CS clade</taxon>
        <taxon>Chlamydomonadales</taxon>
        <taxon>Volvocaceae</taxon>
        <taxon>Volvox</taxon>
    </lineage>
</organism>
<dbReference type="Proteomes" id="UP001165090">
    <property type="component" value="Unassembled WGS sequence"/>
</dbReference>
<feature type="repeat" description="ANK" evidence="12">
    <location>
        <begin position="102"/>
        <end position="134"/>
    </location>
</feature>
<keyword evidence="11" id="KW-0407">Ion channel</keyword>
<feature type="transmembrane region" description="Helical" evidence="14">
    <location>
        <begin position="258"/>
        <end position="277"/>
    </location>
</feature>
<dbReference type="InterPro" id="IPR024862">
    <property type="entry name" value="TRPV"/>
</dbReference>
<reference evidence="16 17" key="1">
    <citation type="journal article" date="2023" name="IScience">
        <title>Expanded male sex-determining region conserved during the evolution of homothallism in the green alga Volvox.</title>
        <authorList>
            <person name="Yamamoto K."/>
            <person name="Matsuzaki R."/>
            <person name="Mahakham W."/>
            <person name="Heman W."/>
            <person name="Sekimoto H."/>
            <person name="Kawachi M."/>
            <person name="Minakuchi Y."/>
            <person name="Toyoda A."/>
            <person name="Nozaki H."/>
        </authorList>
    </citation>
    <scope>NUCLEOTIDE SEQUENCE [LARGE SCALE GENOMIC DNA]</scope>
    <source>
        <strain evidence="16 17">NIES-4468</strain>
    </source>
</reference>
<evidence type="ECO:0000256" key="2">
    <source>
        <dbReference type="ARBA" id="ARBA00022448"/>
    </source>
</evidence>
<dbReference type="PROSITE" id="PS50088">
    <property type="entry name" value="ANK_REPEAT"/>
    <property type="match status" value="1"/>
</dbReference>
<dbReference type="InterPro" id="IPR002110">
    <property type="entry name" value="Ankyrin_rpt"/>
</dbReference>
<keyword evidence="9" id="KW-0406">Ion transport</keyword>
<dbReference type="EMBL" id="BSDZ01000024">
    <property type="protein sequence ID" value="GLI65654.1"/>
    <property type="molecule type" value="Genomic_DNA"/>
</dbReference>
<feature type="transmembrane region" description="Helical" evidence="14">
    <location>
        <begin position="455"/>
        <end position="476"/>
    </location>
</feature>
<evidence type="ECO:0000256" key="12">
    <source>
        <dbReference type="PROSITE-ProRule" id="PRU00023"/>
    </source>
</evidence>
<dbReference type="InterPro" id="IPR005821">
    <property type="entry name" value="Ion_trans_dom"/>
</dbReference>
<feature type="transmembrane region" description="Helical" evidence="14">
    <location>
        <begin position="514"/>
        <end position="538"/>
    </location>
</feature>
<dbReference type="Gene3D" id="1.25.40.20">
    <property type="entry name" value="Ankyrin repeat-containing domain"/>
    <property type="match status" value="1"/>
</dbReference>
<keyword evidence="5 14" id="KW-0812">Transmembrane</keyword>
<evidence type="ECO:0000256" key="7">
    <source>
        <dbReference type="ARBA" id="ARBA00022837"/>
    </source>
</evidence>
<keyword evidence="3" id="KW-1003">Cell membrane</keyword>
<evidence type="ECO:0000256" key="1">
    <source>
        <dbReference type="ARBA" id="ARBA00004651"/>
    </source>
</evidence>
<feature type="transmembrane region" description="Helical" evidence="14">
    <location>
        <begin position="380"/>
        <end position="401"/>
    </location>
</feature>
<evidence type="ECO:0000256" key="13">
    <source>
        <dbReference type="SAM" id="MobiDB-lite"/>
    </source>
</evidence>
<gene>
    <name evidence="16" type="ORF">VaNZ11_009254</name>
</gene>
<keyword evidence="17" id="KW-1185">Reference proteome</keyword>
<dbReference type="SUPFAM" id="SSF48403">
    <property type="entry name" value="Ankyrin repeat"/>
    <property type="match status" value="1"/>
</dbReference>
<evidence type="ECO:0000256" key="8">
    <source>
        <dbReference type="ARBA" id="ARBA00022989"/>
    </source>
</evidence>
<dbReference type="PANTHER" id="PTHR10582:SF2">
    <property type="entry name" value="INACTIVE"/>
    <property type="match status" value="1"/>
</dbReference>
<feature type="transmembrane region" description="Helical" evidence="14">
    <location>
        <begin position="413"/>
        <end position="434"/>
    </location>
</feature>
<evidence type="ECO:0000259" key="15">
    <source>
        <dbReference type="Pfam" id="PF00520"/>
    </source>
</evidence>
<dbReference type="Pfam" id="PF12796">
    <property type="entry name" value="Ank_2"/>
    <property type="match status" value="1"/>
</dbReference>
<comment type="caution">
    <text evidence="16">The sequence shown here is derived from an EMBL/GenBank/DDBJ whole genome shotgun (WGS) entry which is preliminary data.</text>
</comment>
<accession>A0ABQ5S791</accession>
<feature type="compositionally biased region" description="Basic and acidic residues" evidence="13">
    <location>
        <begin position="1"/>
        <end position="11"/>
    </location>
</feature>
<feature type="domain" description="Ion transport" evidence="15">
    <location>
        <begin position="372"/>
        <end position="541"/>
    </location>
</feature>
<evidence type="ECO:0000256" key="4">
    <source>
        <dbReference type="ARBA" id="ARBA00022568"/>
    </source>
</evidence>
<keyword evidence="4" id="KW-0109">Calcium transport</keyword>
<feature type="region of interest" description="Disordered" evidence="13">
    <location>
        <begin position="1"/>
        <end position="22"/>
    </location>
</feature>
<dbReference type="SMART" id="SM00248">
    <property type="entry name" value="ANK"/>
    <property type="match status" value="4"/>
</dbReference>
<keyword evidence="2" id="KW-0813">Transport</keyword>
<dbReference type="Pfam" id="PF00520">
    <property type="entry name" value="Ion_trans"/>
    <property type="match status" value="1"/>
</dbReference>
<protein>
    <recommendedName>
        <fullName evidence="15">Ion transport domain-containing protein</fullName>
    </recommendedName>
</protein>
<evidence type="ECO:0000256" key="11">
    <source>
        <dbReference type="ARBA" id="ARBA00023303"/>
    </source>
</evidence>
<keyword evidence="8 14" id="KW-1133">Transmembrane helix</keyword>
<keyword evidence="10 14" id="KW-0472">Membrane</keyword>
<keyword evidence="12" id="KW-0040">ANK repeat</keyword>
<dbReference type="PANTHER" id="PTHR10582">
    <property type="entry name" value="TRANSIENT RECEPTOR POTENTIAL ION CHANNEL PROTEIN"/>
    <property type="match status" value="1"/>
</dbReference>
<proteinExistence type="predicted"/>
<evidence type="ECO:0000313" key="17">
    <source>
        <dbReference type="Proteomes" id="UP001165090"/>
    </source>
</evidence>
<feature type="transmembrane region" description="Helical" evidence="14">
    <location>
        <begin position="488"/>
        <end position="507"/>
    </location>
</feature>